<keyword evidence="5" id="KW-1185">Reference proteome</keyword>
<dbReference type="SUPFAM" id="SSF75138">
    <property type="entry name" value="HprK N-terminal domain-like"/>
    <property type="match status" value="1"/>
</dbReference>
<dbReference type="Gene3D" id="1.10.10.10">
    <property type="entry name" value="Winged helix-like DNA-binding domain superfamily/Winged helix DNA-binding domain"/>
    <property type="match status" value="1"/>
</dbReference>
<dbReference type="PROSITE" id="PS51371">
    <property type="entry name" value="CBS"/>
    <property type="match status" value="1"/>
</dbReference>
<dbReference type="EMBL" id="FTPL01000002">
    <property type="protein sequence ID" value="SIT85093.1"/>
    <property type="molecule type" value="Genomic_DNA"/>
</dbReference>
<organism evidence="4 5">
    <name type="scientific">Edaphobacillus lindanitolerans</name>
    <dbReference type="NCBI Taxonomy" id="550447"/>
    <lineage>
        <taxon>Bacteria</taxon>
        <taxon>Bacillati</taxon>
        <taxon>Bacillota</taxon>
        <taxon>Bacilli</taxon>
        <taxon>Bacillales</taxon>
        <taxon>Bacillaceae</taxon>
        <taxon>Edaphobacillus</taxon>
    </lineage>
</organism>
<accession>A0A1U7PNL9</accession>
<dbReference type="SUPFAM" id="SSF54637">
    <property type="entry name" value="Thioesterase/thiol ester dehydrase-isomerase"/>
    <property type="match status" value="1"/>
</dbReference>
<protein>
    <submittedName>
        <fullName evidence="4">Predicted transcriptional regulator containing CBS domains</fullName>
    </submittedName>
</protein>
<dbReference type="Proteomes" id="UP000187550">
    <property type="component" value="Unassembled WGS sequence"/>
</dbReference>
<evidence type="ECO:0000256" key="1">
    <source>
        <dbReference type="ARBA" id="ARBA00023122"/>
    </source>
</evidence>
<name>A0A1U7PNL9_9BACI</name>
<dbReference type="STRING" id="550447.SAMN05428946_1790"/>
<reference evidence="5" key="1">
    <citation type="submission" date="2017-01" db="EMBL/GenBank/DDBJ databases">
        <authorList>
            <person name="Varghese N."/>
            <person name="Submissions S."/>
        </authorList>
    </citation>
    <scope>NUCLEOTIDE SEQUENCE [LARGE SCALE GENOMIC DNA]</scope>
    <source>
        <strain evidence="5">MNA4</strain>
    </source>
</reference>
<dbReference type="InterPro" id="IPR028979">
    <property type="entry name" value="Ser_kin/Pase_Hpr-like_N_sf"/>
</dbReference>
<keyword evidence="1 2" id="KW-0129">CBS domain</keyword>
<dbReference type="InterPro" id="IPR051257">
    <property type="entry name" value="Diverse_CBS-Domain"/>
</dbReference>
<dbReference type="CDD" id="cd04596">
    <property type="entry name" value="CBS_pair_DRTGG_assoc"/>
    <property type="match status" value="1"/>
</dbReference>
<dbReference type="InterPro" id="IPR046342">
    <property type="entry name" value="CBS_dom_sf"/>
</dbReference>
<dbReference type="PANTHER" id="PTHR43080:SF2">
    <property type="entry name" value="CBS DOMAIN-CONTAINING PROTEIN"/>
    <property type="match status" value="1"/>
</dbReference>
<dbReference type="Pfam" id="PF07085">
    <property type="entry name" value="DRTGG"/>
    <property type="match status" value="1"/>
</dbReference>
<dbReference type="InterPro" id="IPR029069">
    <property type="entry name" value="HotDog_dom_sf"/>
</dbReference>
<dbReference type="InterPro" id="IPR010766">
    <property type="entry name" value="DRTGG"/>
</dbReference>
<evidence type="ECO:0000256" key="2">
    <source>
        <dbReference type="PROSITE-ProRule" id="PRU00703"/>
    </source>
</evidence>
<dbReference type="InterPro" id="IPR036388">
    <property type="entry name" value="WH-like_DNA-bd_sf"/>
</dbReference>
<dbReference type="Pfam" id="PF00571">
    <property type="entry name" value="CBS"/>
    <property type="match status" value="2"/>
</dbReference>
<feature type="domain" description="CBS" evidence="3">
    <location>
        <begin position="271"/>
        <end position="333"/>
    </location>
</feature>
<dbReference type="AlphaFoldDB" id="A0A1U7PNL9"/>
<evidence type="ECO:0000313" key="5">
    <source>
        <dbReference type="Proteomes" id="UP000187550"/>
    </source>
</evidence>
<proteinExistence type="predicted"/>
<dbReference type="InterPro" id="IPR000644">
    <property type="entry name" value="CBS_dom"/>
</dbReference>
<dbReference type="SMART" id="SM00116">
    <property type="entry name" value="CBS"/>
    <property type="match status" value="2"/>
</dbReference>
<dbReference type="SUPFAM" id="SSF54631">
    <property type="entry name" value="CBS-domain pair"/>
    <property type="match status" value="1"/>
</dbReference>
<evidence type="ECO:0000313" key="4">
    <source>
        <dbReference type="EMBL" id="SIT85093.1"/>
    </source>
</evidence>
<dbReference type="CDD" id="cd03440">
    <property type="entry name" value="hot_dog"/>
    <property type="match status" value="1"/>
</dbReference>
<dbReference type="PANTHER" id="PTHR43080">
    <property type="entry name" value="CBS DOMAIN-CONTAINING PROTEIN CBSX3, MITOCHONDRIAL"/>
    <property type="match status" value="1"/>
</dbReference>
<gene>
    <name evidence="4" type="ORF">SAMN05428946_1790</name>
</gene>
<dbReference type="Gene3D" id="3.10.580.10">
    <property type="entry name" value="CBS-domain"/>
    <property type="match status" value="1"/>
</dbReference>
<sequence length="450" mass="49994">MVKWSQNSVLGKGEDVATKHEMILRFIEGLPVGDKISVRRIAREMEVSEGTAYRAIKEAENRKLVNTIERVGTIRIEQKKKENIERLTFAEVVNIVDGQVLGGRNGLHKTLTKFVIGAMQMEDMLRYTDPGSLLIVGNRLKVHNNGLRAGAAVLITGGFEASEEVKRLADEVELPVISTSYDTFTVATMINRAIYDQLIEKEILLVEDIVVPVDVTATLDVQDHVSDFHASNRTTSHGAFPVTTKNGRLAGIVTAKDVIGMDGSVPIERVMTPRPISANMKMSVASAAHRMIWEGIDLMPVVSSGEILRGVISRQDVLKAIQVAQRQPHQGETIEDLVRSQMEDSRDGESSFTFTVTPRMTNSLGSLSHGALTIMLSESADHLLKKRKRGESVVENMTVYFMKHVQLGSEIRVEPELLDTSRHFVKMDFTVYSGESIVGKAMMMFQVFER</sequence>
<dbReference type="Gene3D" id="3.40.1390.20">
    <property type="entry name" value="HprK N-terminal domain-like"/>
    <property type="match status" value="1"/>
</dbReference>
<evidence type="ECO:0000259" key="3">
    <source>
        <dbReference type="PROSITE" id="PS51371"/>
    </source>
</evidence>
<dbReference type="Gene3D" id="3.10.129.10">
    <property type="entry name" value="Hotdog Thioesterase"/>
    <property type="match status" value="1"/>
</dbReference>